<dbReference type="InterPro" id="IPR014756">
    <property type="entry name" value="Ig_E-set"/>
</dbReference>
<dbReference type="Gene3D" id="2.60.40.640">
    <property type="match status" value="2"/>
</dbReference>
<feature type="region of interest" description="Disordered" evidence="2">
    <location>
        <begin position="344"/>
        <end position="432"/>
    </location>
</feature>
<reference evidence="5" key="1">
    <citation type="submission" date="2015-02" db="EMBL/GenBank/DDBJ databases">
        <title>Genome sequencing for Strongylocentrotus purpuratus.</title>
        <authorList>
            <person name="Murali S."/>
            <person name="Liu Y."/>
            <person name="Vee V."/>
            <person name="English A."/>
            <person name="Wang M."/>
            <person name="Skinner E."/>
            <person name="Han Y."/>
            <person name="Muzny D.M."/>
            <person name="Worley K.C."/>
            <person name="Gibbs R.A."/>
        </authorList>
    </citation>
    <scope>NUCLEOTIDE SEQUENCE</scope>
</reference>
<dbReference type="EnsemblMetazoa" id="XM_030975818">
    <property type="protein sequence ID" value="XP_030831678"/>
    <property type="gene ID" value="LOC584568"/>
</dbReference>
<feature type="domain" description="Arrestin C-terminal-like" evidence="3">
    <location>
        <begin position="180"/>
        <end position="314"/>
    </location>
</feature>
<reference evidence="4" key="2">
    <citation type="submission" date="2021-01" db="UniProtKB">
        <authorList>
            <consortium name="EnsemblMetazoa"/>
        </authorList>
    </citation>
    <scope>IDENTIFICATION</scope>
</reference>
<sequence>MGKLKVLEVLFSGNQDVYKPGDTIYGDVRIVVSEEKGDIRGIQIKCVGKSYTHWTETEGSGDDQRTVNYTTSHKYFKQEVTLSGAGKGEKNADRIKLPAGEHRFPFQFQIPSMSLPAPFEGQYGHVRYYVKICIDRPWKFDHHAKRLFSIFTVKDLNYEHNVLVPPSHQIEKTVCCLCCASGPIVVHGLLDKRGYVPGEHIFVSLDLQNNSSRTIVDITVKLQQTAHFTASYCGRTHHREETKKITELKLDGCEAMGSMNYDRMKMLIPPIPPCTYDNCPNIKLEYCVKIEADISGTPMDATMKHPVVIGTIPAFQHTLRDPSQAPQGIAAYAPYAGQPISVYPPAGQPGYPPTGPPGYPPTGQPAYPPAGQPGYPPAEQPGYPPAGQPGYPPAEPPGYPPAGQPAYPPAGPTTDPTAGLPPPPSYASAVGGPQEIAGKKGAFGTVMYAPQYPYYDPDTLYAAMGIPQGVPSADGGLQPPPTTTQPQSIQQPPYNPYPDEQKDE</sequence>
<protein>
    <recommendedName>
        <fullName evidence="3">Arrestin C-terminal-like domain-containing protein</fullName>
    </recommendedName>
</protein>
<dbReference type="PANTHER" id="PTHR11188:SF176">
    <property type="entry name" value="ARRESTIN DOMAIN-CONTAINING PROTEIN 1"/>
    <property type="match status" value="1"/>
</dbReference>
<feature type="compositionally biased region" description="Pro residues" evidence="2">
    <location>
        <begin position="346"/>
        <end position="411"/>
    </location>
</feature>
<feature type="region of interest" description="Disordered" evidence="2">
    <location>
        <begin position="466"/>
        <end position="504"/>
    </location>
</feature>
<dbReference type="GO" id="GO:0015031">
    <property type="term" value="P:protein transport"/>
    <property type="evidence" value="ECO:0000318"/>
    <property type="project" value="GO_Central"/>
</dbReference>
<dbReference type="AlphaFoldDB" id="A0A7M7N5Z9"/>
<dbReference type="Pfam" id="PF00339">
    <property type="entry name" value="Arrestin_N"/>
    <property type="match status" value="1"/>
</dbReference>
<evidence type="ECO:0000313" key="5">
    <source>
        <dbReference type="Proteomes" id="UP000007110"/>
    </source>
</evidence>
<evidence type="ECO:0000256" key="1">
    <source>
        <dbReference type="ARBA" id="ARBA00005298"/>
    </source>
</evidence>
<name>A0A7M7N5Z9_STRPU</name>
<dbReference type="InterPro" id="IPR011022">
    <property type="entry name" value="Arrestin_C-like"/>
</dbReference>
<dbReference type="GO" id="GO:0005737">
    <property type="term" value="C:cytoplasm"/>
    <property type="evidence" value="ECO:0000318"/>
    <property type="project" value="GO_Central"/>
</dbReference>
<dbReference type="Proteomes" id="UP000007110">
    <property type="component" value="Unassembled WGS sequence"/>
</dbReference>
<accession>A0A7M7N5Z9</accession>
<evidence type="ECO:0000259" key="3">
    <source>
        <dbReference type="SMART" id="SM01017"/>
    </source>
</evidence>
<organism evidence="4 5">
    <name type="scientific">Strongylocentrotus purpuratus</name>
    <name type="common">Purple sea urchin</name>
    <dbReference type="NCBI Taxonomy" id="7668"/>
    <lineage>
        <taxon>Eukaryota</taxon>
        <taxon>Metazoa</taxon>
        <taxon>Echinodermata</taxon>
        <taxon>Eleutherozoa</taxon>
        <taxon>Echinozoa</taxon>
        <taxon>Echinoidea</taxon>
        <taxon>Euechinoidea</taxon>
        <taxon>Echinacea</taxon>
        <taxon>Camarodonta</taxon>
        <taxon>Echinidea</taxon>
        <taxon>Strongylocentrotidae</taxon>
        <taxon>Strongylocentrotus</taxon>
    </lineage>
</organism>
<dbReference type="OrthoDB" id="2333384at2759"/>
<dbReference type="SUPFAM" id="SSF81296">
    <property type="entry name" value="E set domains"/>
    <property type="match status" value="2"/>
</dbReference>
<proteinExistence type="inferred from homology"/>
<dbReference type="OMA" id="THWTETE"/>
<dbReference type="GeneID" id="584568"/>
<evidence type="ECO:0000256" key="2">
    <source>
        <dbReference type="SAM" id="MobiDB-lite"/>
    </source>
</evidence>
<dbReference type="Pfam" id="PF02752">
    <property type="entry name" value="Arrestin_C"/>
    <property type="match status" value="1"/>
</dbReference>
<dbReference type="SMART" id="SM01017">
    <property type="entry name" value="Arrestin_C"/>
    <property type="match status" value="1"/>
</dbReference>
<dbReference type="PANTHER" id="PTHR11188">
    <property type="entry name" value="ARRESTIN DOMAIN CONTAINING PROTEIN"/>
    <property type="match status" value="1"/>
</dbReference>
<dbReference type="InParanoid" id="A0A7M7N5Z9"/>
<comment type="similarity">
    <text evidence="1">Belongs to the arrestin family.</text>
</comment>
<keyword evidence="5" id="KW-1185">Reference proteome</keyword>
<dbReference type="InterPro" id="IPR050357">
    <property type="entry name" value="Arrestin_domain-protein"/>
</dbReference>
<dbReference type="KEGG" id="spu:584568"/>
<dbReference type="RefSeq" id="XP_030831678.1">
    <property type="nucleotide sequence ID" value="XM_030975818.1"/>
</dbReference>
<dbReference type="InterPro" id="IPR014752">
    <property type="entry name" value="Arrestin-like_C"/>
</dbReference>
<evidence type="ECO:0000313" key="4">
    <source>
        <dbReference type="EnsemblMetazoa" id="XP_030831678"/>
    </source>
</evidence>
<dbReference type="InterPro" id="IPR011021">
    <property type="entry name" value="Arrestin-like_N"/>
</dbReference>